<dbReference type="GO" id="GO:0043683">
    <property type="term" value="P:type IV pilus assembly"/>
    <property type="evidence" value="ECO:0007669"/>
    <property type="project" value="InterPro"/>
</dbReference>
<evidence type="ECO:0000256" key="1">
    <source>
        <dbReference type="SAM" id="Phobius"/>
    </source>
</evidence>
<accession>A0A7D9H3X1</accession>
<dbReference type="AlphaFoldDB" id="A0A7D9H3X1"/>
<dbReference type="PROSITE" id="PS00409">
    <property type="entry name" value="PROKAR_NTER_METHYL"/>
    <property type="match status" value="1"/>
</dbReference>
<gene>
    <name evidence="2" type="ORF">JTBM06_V1_10083</name>
</gene>
<dbReference type="InterPro" id="IPR012902">
    <property type="entry name" value="N_methyl_site"/>
</dbReference>
<dbReference type="SUPFAM" id="SSF54523">
    <property type="entry name" value="Pili subunits"/>
    <property type="match status" value="1"/>
</dbReference>
<feature type="transmembrane region" description="Helical" evidence="1">
    <location>
        <begin position="12"/>
        <end position="36"/>
    </location>
</feature>
<dbReference type="InterPro" id="IPR045584">
    <property type="entry name" value="Pilin-like"/>
</dbReference>
<dbReference type="Pfam" id="PF07963">
    <property type="entry name" value="N_methyl"/>
    <property type="match status" value="1"/>
</dbReference>
<dbReference type="Pfam" id="PF16732">
    <property type="entry name" value="ComP_DUS"/>
    <property type="match status" value="1"/>
</dbReference>
<sequence length="151" mass="16489">MKNFGGYDRQAGVTLIELMIVIVIIAIIASAAYPLYTQYVVRAKRSVGTTMLLQVADRQQQYFMDHKRYASSLDSLGFTSNPFMMNDQGALVADDDPNRIYGISLSDTAATTYTATAEPQENQADKDTQCASLTLTHAGEKGQSGSGTKCW</sequence>
<evidence type="ECO:0000313" key="2">
    <source>
        <dbReference type="EMBL" id="VUX55365.1"/>
    </source>
</evidence>
<dbReference type="InterPro" id="IPR031982">
    <property type="entry name" value="PilE-like"/>
</dbReference>
<keyword evidence="1" id="KW-0472">Membrane</keyword>
<protein>
    <submittedName>
        <fullName evidence="2">Type IV pilus assembly protein PilE</fullName>
    </submittedName>
</protein>
<organism evidence="2">
    <name type="scientific">uncultured Woeseiaceae bacterium</name>
    <dbReference type="NCBI Taxonomy" id="1983305"/>
    <lineage>
        <taxon>Bacteria</taxon>
        <taxon>Pseudomonadati</taxon>
        <taxon>Pseudomonadota</taxon>
        <taxon>Gammaproteobacteria</taxon>
        <taxon>Woeseiales</taxon>
        <taxon>Woeseiaceae</taxon>
        <taxon>environmental samples</taxon>
    </lineage>
</organism>
<proteinExistence type="predicted"/>
<name>A0A7D9H3X1_9GAMM</name>
<dbReference type="NCBIfam" id="TIGR02532">
    <property type="entry name" value="IV_pilin_GFxxxE"/>
    <property type="match status" value="1"/>
</dbReference>
<dbReference type="EMBL" id="LR633967">
    <property type="protein sequence ID" value="VUX55365.1"/>
    <property type="molecule type" value="Genomic_DNA"/>
</dbReference>
<keyword evidence="1" id="KW-1133">Transmembrane helix</keyword>
<dbReference type="Gene3D" id="3.30.700.10">
    <property type="entry name" value="Glycoprotein, Type 4 Pilin"/>
    <property type="match status" value="1"/>
</dbReference>
<reference evidence="2" key="1">
    <citation type="submission" date="2019-07" db="EMBL/GenBank/DDBJ databases">
        <authorList>
            <person name="Weber M."/>
            <person name="Kostadinov I."/>
            <person name="Kostadinov D I."/>
        </authorList>
    </citation>
    <scope>NUCLEOTIDE SEQUENCE</scope>
    <source>
        <strain evidence="2">Gfbio:sag-sample-m06:053724c1-46a9-4a36-b237-ea2bf867836b</strain>
    </source>
</reference>
<keyword evidence="1" id="KW-0812">Transmembrane</keyword>